<evidence type="ECO:0000313" key="10">
    <source>
        <dbReference type="Proteomes" id="UP000071561"/>
    </source>
</evidence>
<dbReference type="InterPro" id="IPR051906">
    <property type="entry name" value="TolC-like"/>
</dbReference>
<keyword evidence="8" id="KW-0175">Coiled coil</keyword>
<gene>
    <name evidence="9" type="ORF">AY601_0337</name>
</gene>
<evidence type="ECO:0000313" key="9">
    <source>
        <dbReference type="EMBL" id="AMP97302.1"/>
    </source>
</evidence>
<feature type="coiled-coil region" evidence="8">
    <location>
        <begin position="382"/>
        <end position="409"/>
    </location>
</feature>
<dbReference type="KEGG" id="pcm:AY601_0337"/>
<keyword evidence="6" id="KW-0472">Membrane</keyword>
<comment type="subcellular location">
    <subcellularLocation>
        <location evidence="1">Cell outer membrane</location>
    </subcellularLocation>
</comment>
<evidence type="ECO:0000256" key="5">
    <source>
        <dbReference type="ARBA" id="ARBA00022692"/>
    </source>
</evidence>
<dbReference type="Gene3D" id="1.20.1600.10">
    <property type="entry name" value="Outer membrane efflux proteins (OEP)"/>
    <property type="match status" value="1"/>
</dbReference>
<dbReference type="PANTHER" id="PTHR30026">
    <property type="entry name" value="OUTER MEMBRANE PROTEIN TOLC"/>
    <property type="match status" value="1"/>
</dbReference>
<evidence type="ECO:0000256" key="3">
    <source>
        <dbReference type="ARBA" id="ARBA00022448"/>
    </source>
</evidence>
<dbReference type="AlphaFoldDB" id="A0A127V7F1"/>
<accession>A0A127V7F1</accession>
<keyword evidence="10" id="KW-1185">Reference proteome</keyword>
<dbReference type="GO" id="GO:1990281">
    <property type="term" value="C:efflux pump complex"/>
    <property type="evidence" value="ECO:0007669"/>
    <property type="project" value="TreeGrafter"/>
</dbReference>
<evidence type="ECO:0000256" key="4">
    <source>
        <dbReference type="ARBA" id="ARBA00022452"/>
    </source>
</evidence>
<evidence type="ECO:0000256" key="6">
    <source>
        <dbReference type="ARBA" id="ARBA00023136"/>
    </source>
</evidence>
<keyword evidence="5" id="KW-0812">Transmembrane</keyword>
<dbReference type="PANTHER" id="PTHR30026:SF20">
    <property type="entry name" value="OUTER MEMBRANE PROTEIN TOLC"/>
    <property type="match status" value="1"/>
</dbReference>
<keyword evidence="7" id="KW-0998">Cell outer membrane</keyword>
<keyword evidence="4" id="KW-1134">Transmembrane beta strand</keyword>
<evidence type="ECO:0000256" key="1">
    <source>
        <dbReference type="ARBA" id="ARBA00004442"/>
    </source>
</evidence>
<keyword evidence="3" id="KW-0813">Transport</keyword>
<evidence type="ECO:0000256" key="7">
    <source>
        <dbReference type="ARBA" id="ARBA00023237"/>
    </source>
</evidence>
<sequence>MELKGNNMNDSKTNTLNIYMKPHKLILMMLVCISALLPGVVFAQTTVREQPTLSNATLQECIDYALSNKPGVQQALIDEEIGERDIKSALSGWLPQINGTGTVNHNFKQQSQILTTNGQSSLLTFGGKNTSSFVLQADQQFLNAGLIQASKSAKFYRQQYKQSTENTKISTIVDVSKAFYDVLTSKEQLNIIAENIARQEKQLKDAKAQYDAGLVDKTDFQRAQISLSNSQADRKRTDELLKYKYAYLRELIGYSAEKPFGLSFTSRDMENDVMIDTTQLLNYQNRVEYRLLETQRSLQKITTSYNKWAYSPTLSGFINYGFNYQNNSLSNLYDQNFPSSVVGLKLSVPIFLGGKRTQEIRKSQLQERKIDLDLVNTKNKINTQYEQAIATYKANLNDLNTNKANVEISKQVYSTIKLQYDEGIKTYLDLTTSETDLRTAQINYLNSLYNLLSSKLDVKQALGTITVNQ</sequence>
<proteinExistence type="inferred from homology"/>
<reference evidence="9 10" key="1">
    <citation type="submission" date="2016-03" db="EMBL/GenBank/DDBJ databases">
        <title>Complete genome sequence of Pedobacter cryoconitis PAMC 27485.</title>
        <authorList>
            <person name="Lee J."/>
            <person name="Kim O.-S."/>
        </authorList>
    </citation>
    <scope>NUCLEOTIDE SEQUENCE [LARGE SCALE GENOMIC DNA]</scope>
    <source>
        <strain evidence="9 10">PAMC 27485</strain>
    </source>
</reference>
<dbReference type="Pfam" id="PF02321">
    <property type="entry name" value="OEP"/>
    <property type="match status" value="2"/>
</dbReference>
<dbReference type="GO" id="GO:0015562">
    <property type="term" value="F:efflux transmembrane transporter activity"/>
    <property type="evidence" value="ECO:0007669"/>
    <property type="project" value="InterPro"/>
</dbReference>
<dbReference type="Proteomes" id="UP000071561">
    <property type="component" value="Chromosome"/>
</dbReference>
<dbReference type="GO" id="GO:0015288">
    <property type="term" value="F:porin activity"/>
    <property type="evidence" value="ECO:0007669"/>
    <property type="project" value="TreeGrafter"/>
</dbReference>
<protein>
    <submittedName>
        <fullName evidence="9">Membrane protein</fullName>
    </submittedName>
</protein>
<organism evidence="9 10">
    <name type="scientific">Pedobacter cryoconitis</name>
    <dbReference type="NCBI Taxonomy" id="188932"/>
    <lineage>
        <taxon>Bacteria</taxon>
        <taxon>Pseudomonadati</taxon>
        <taxon>Bacteroidota</taxon>
        <taxon>Sphingobacteriia</taxon>
        <taxon>Sphingobacteriales</taxon>
        <taxon>Sphingobacteriaceae</taxon>
        <taxon>Pedobacter</taxon>
    </lineage>
</organism>
<evidence type="ECO:0000256" key="2">
    <source>
        <dbReference type="ARBA" id="ARBA00007613"/>
    </source>
</evidence>
<dbReference type="InterPro" id="IPR003423">
    <property type="entry name" value="OMP_efflux"/>
</dbReference>
<dbReference type="PATRIC" id="fig|188932.3.peg.346"/>
<dbReference type="EMBL" id="CP014504">
    <property type="protein sequence ID" value="AMP97302.1"/>
    <property type="molecule type" value="Genomic_DNA"/>
</dbReference>
<name>A0A127V7F1_9SPHI</name>
<dbReference type="SUPFAM" id="SSF56954">
    <property type="entry name" value="Outer membrane efflux proteins (OEP)"/>
    <property type="match status" value="1"/>
</dbReference>
<comment type="similarity">
    <text evidence="2">Belongs to the outer membrane factor (OMF) (TC 1.B.17) family.</text>
</comment>
<evidence type="ECO:0000256" key="8">
    <source>
        <dbReference type="SAM" id="Coils"/>
    </source>
</evidence>
<dbReference type="GO" id="GO:0009279">
    <property type="term" value="C:cell outer membrane"/>
    <property type="evidence" value="ECO:0007669"/>
    <property type="project" value="UniProtKB-SubCell"/>
</dbReference>